<protein>
    <submittedName>
        <fullName evidence="1">Uncharacterized protein</fullName>
    </submittedName>
</protein>
<gene>
    <name evidence="1" type="ORF">SDC9_163174</name>
</gene>
<reference evidence="1" key="1">
    <citation type="submission" date="2019-08" db="EMBL/GenBank/DDBJ databases">
        <authorList>
            <person name="Kucharzyk K."/>
            <person name="Murdoch R.W."/>
            <person name="Higgins S."/>
            <person name="Loffler F."/>
        </authorList>
    </citation>
    <scope>NUCLEOTIDE SEQUENCE</scope>
</reference>
<accession>A0A645FN29</accession>
<comment type="caution">
    <text evidence="1">The sequence shown here is derived from an EMBL/GenBank/DDBJ whole genome shotgun (WGS) entry which is preliminary data.</text>
</comment>
<dbReference type="EMBL" id="VSSQ01062699">
    <property type="protein sequence ID" value="MPN15838.1"/>
    <property type="molecule type" value="Genomic_DNA"/>
</dbReference>
<dbReference type="AlphaFoldDB" id="A0A645FN29"/>
<name>A0A645FN29_9ZZZZ</name>
<sequence length="216" mass="23601">MDELKSLSGFTGHVLFVVTDGADLEGEALEERISFLEKFGLNKEQIIFVSIANRTGLVLLVNRTTKMLNDTLFKLASPYFDSQKEQVSKEADSFIYWAAGRAFAIAIVPLPLADVGPLIANEAYMFYRLGTLYGYAVDKTILAGFLGCLGASVGGKIAASFIPFLKAPIAAGITYAVGCAAKAYFESDMKLGTEELRSIFQKAKKKGEEIDWKKKL</sequence>
<evidence type="ECO:0000313" key="1">
    <source>
        <dbReference type="EMBL" id="MPN15838.1"/>
    </source>
</evidence>
<proteinExistence type="predicted"/>
<organism evidence="1">
    <name type="scientific">bioreactor metagenome</name>
    <dbReference type="NCBI Taxonomy" id="1076179"/>
    <lineage>
        <taxon>unclassified sequences</taxon>
        <taxon>metagenomes</taxon>
        <taxon>ecological metagenomes</taxon>
    </lineage>
</organism>